<keyword evidence="3" id="KW-0998">Cell outer membrane</keyword>
<evidence type="ECO:0000256" key="5">
    <source>
        <dbReference type="SAM" id="Phobius"/>
    </source>
</evidence>
<feature type="transmembrane region" description="Helical" evidence="5">
    <location>
        <begin position="98"/>
        <end position="115"/>
    </location>
</feature>
<protein>
    <submittedName>
        <fullName evidence="7">OmpA family protein</fullName>
    </submittedName>
</protein>
<proteinExistence type="predicted"/>
<dbReference type="PRINTS" id="PR01021">
    <property type="entry name" value="OMPADOMAIN"/>
</dbReference>
<keyword evidence="8" id="KW-1185">Reference proteome</keyword>
<dbReference type="InterPro" id="IPR036737">
    <property type="entry name" value="OmpA-like_sf"/>
</dbReference>
<dbReference type="Pfam" id="PF00691">
    <property type="entry name" value="OmpA"/>
    <property type="match status" value="1"/>
</dbReference>
<dbReference type="PANTHER" id="PTHR30329:SF21">
    <property type="entry name" value="LIPOPROTEIN YIAD-RELATED"/>
    <property type="match status" value="1"/>
</dbReference>
<evidence type="ECO:0000256" key="1">
    <source>
        <dbReference type="ARBA" id="ARBA00004442"/>
    </source>
</evidence>
<feature type="domain" description="OmpA-like" evidence="6">
    <location>
        <begin position="209"/>
        <end position="325"/>
    </location>
</feature>
<name>A0A6G9B0H0_9BACT</name>
<evidence type="ECO:0000256" key="3">
    <source>
        <dbReference type="ARBA" id="ARBA00023237"/>
    </source>
</evidence>
<dbReference type="EMBL" id="CP050063">
    <property type="protein sequence ID" value="QIP18065.1"/>
    <property type="molecule type" value="Genomic_DNA"/>
</dbReference>
<dbReference type="InterPro" id="IPR050330">
    <property type="entry name" value="Bact_OuterMem_StrucFunc"/>
</dbReference>
<dbReference type="AlphaFoldDB" id="A0A6G9B0H0"/>
<dbReference type="Gene3D" id="3.30.1330.60">
    <property type="entry name" value="OmpA-like domain"/>
    <property type="match status" value="1"/>
</dbReference>
<dbReference type="Proteomes" id="UP000501802">
    <property type="component" value="Chromosome"/>
</dbReference>
<evidence type="ECO:0000256" key="2">
    <source>
        <dbReference type="ARBA" id="ARBA00023136"/>
    </source>
</evidence>
<organism evidence="7 8">
    <name type="scientific">Spirosoma aureum</name>
    <dbReference type="NCBI Taxonomy" id="2692134"/>
    <lineage>
        <taxon>Bacteria</taxon>
        <taxon>Pseudomonadati</taxon>
        <taxon>Bacteroidota</taxon>
        <taxon>Cytophagia</taxon>
        <taxon>Cytophagales</taxon>
        <taxon>Cytophagaceae</taxon>
        <taxon>Spirosoma</taxon>
    </lineage>
</organism>
<evidence type="ECO:0000259" key="6">
    <source>
        <dbReference type="PROSITE" id="PS51123"/>
    </source>
</evidence>
<dbReference type="SUPFAM" id="SSF103088">
    <property type="entry name" value="OmpA-like"/>
    <property type="match status" value="1"/>
</dbReference>
<dbReference type="InterPro" id="IPR006664">
    <property type="entry name" value="OMP_bac"/>
</dbReference>
<keyword evidence="5" id="KW-1133">Transmembrane helix</keyword>
<evidence type="ECO:0000256" key="4">
    <source>
        <dbReference type="PROSITE-ProRule" id="PRU00473"/>
    </source>
</evidence>
<dbReference type="PANTHER" id="PTHR30329">
    <property type="entry name" value="STATOR ELEMENT OF FLAGELLAR MOTOR COMPLEX"/>
    <property type="match status" value="1"/>
</dbReference>
<accession>A0A6G9B0H0</accession>
<dbReference type="GO" id="GO:0009279">
    <property type="term" value="C:cell outer membrane"/>
    <property type="evidence" value="ECO:0007669"/>
    <property type="project" value="UniProtKB-SubCell"/>
</dbReference>
<reference evidence="7 8" key="1">
    <citation type="submission" date="2020-03" db="EMBL/GenBank/DDBJ databases">
        <authorList>
            <person name="Kim M.K."/>
        </authorList>
    </citation>
    <scope>NUCLEOTIDE SEQUENCE [LARGE SCALE GENOMIC DNA]</scope>
    <source>
        <strain evidence="7 8">BT328</strain>
    </source>
</reference>
<dbReference type="InterPro" id="IPR006690">
    <property type="entry name" value="OMPA-like_CS"/>
</dbReference>
<evidence type="ECO:0000313" key="7">
    <source>
        <dbReference type="EMBL" id="QIP18065.1"/>
    </source>
</evidence>
<gene>
    <name evidence="7" type="ORF">G8759_33305</name>
</gene>
<dbReference type="PROSITE" id="PS01068">
    <property type="entry name" value="OMPA_1"/>
    <property type="match status" value="1"/>
</dbReference>
<keyword evidence="5" id="KW-0812">Transmembrane</keyword>
<sequence>MSLAAPVLLSLIGKKMADDTLGPVELASFLNAQTKNVQAAIPSGLGALLSTIPGLGLIGSLSGKLSTMANPVPQVRATPTASTLSYNNDSRRKNSNRWLPWLLLLLGALAMFFVLRSCRNDEKTSLSATTDSLGADMGNMASDVAATVDSGGSQVEVTVDSAGEALSDATANLGTFFKRKLPSGYELNIPEFGIENNLVKFIEDTTKPVDKTTWFNFDRLLFDTGKETLKPSSQEQLTNIAEILQAFPQVELKLGGYTDNTGSVELNQKLSQERADAVKAQLVKLGIDGSRLDAEGYGQQHPVASNDTAEGRAQNRRIAVRVTKK</sequence>
<dbReference type="PROSITE" id="PS51123">
    <property type="entry name" value="OMPA_2"/>
    <property type="match status" value="1"/>
</dbReference>
<keyword evidence="2 4" id="KW-0472">Membrane</keyword>
<dbReference type="InterPro" id="IPR006665">
    <property type="entry name" value="OmpA-like"/>
</dbReference>
<dbReference type="KEGG" id="spib:G8759_33305"/>
<dbReference type="CDD" id="cd07185">
    <property type="entry name" value="OmpA_C-like"/>
    <property type="match status" value="1"/>
</dbReference>
<comment type="subcellular location">
    <subcellularLocation>
        <location evidence="1">Cell outer membrane</location>
    </subcellularLocation>
</comment>
<feature type="transmembrane region" description="Helical" evidence="5">
    <location>
        <begin position="41"/>
        <end position="61"/>
    </location>
</feature>
<evidence type="ECO:0000313" key="8">
    <source>
        <dbReference type="Proteomes" id="UP000501802"/>
    </source>
</evidence>